<proteinExistence type="predicted"/>
<dbReference type="SUPFAM" id="SSF52402">
    <property type="entry name" value="Adenine nucleotide alpha hydrolases-like"/>
    <property type="match status" value="1"/>
</dbReference>
<comment type="caution">
    <text evidence="2">The sequence shown here is derived from an EMBL/GenBank/DDBJ whole genome shotgun (WGS) entry which is preliminary data.</text>
</comment>
<accession>A0A8J3V108</accession>
<dbReference type="EMBL" id="BOOR01000025">
    <property type="protein sequence ID" value="GII55307.1"/>
    <property type="molecule type" value="Genomic_DNA"/>
</dbReference>
<organism evidence="2 3">
    <name type="scientific">Planotetraspora thailandica</name>
    <dbReference type="NCBI Taxonomy" id="487172"/>
    <lineage>
        <taxon>Bacteria</taxon>
        <taxon>Bacillati</taxon>
        <taxon>Actinomycetota</taxon>
        <taxon>Actinomycetes</taxon>
        <taxon>Streptosporangiales</taxon>
        <taxon>Streptosporangiaceae</taxon>
        <taxon>Planotetraspora</taxon>
    </lineage>
</organism>
<dbReference type="InterPro" id="IPR014729">
    <property type="entry name" value="Rossmann-like_a/b/a_fold"/>
</dbReference>
<dbReference type="InterPro" id="IPR001962">
    <property type="entry name" value="Asn_synthase"/>
</dbReference>
<dbReference type="Pfam" id="PF00733">
    <property type="entry name" value="Asn_synthase"/>
    <property type="match status" value="1"/>
</dbReference>
<dbReference type="Proteomes" id="UP000605992">
    <property type="component" value="Unassembled WGS sequence"/>
</dbReference>
<dbReference type="GO" id="GO:0006529">
    <property type="term" value="P:asparagine biosynthetic process"/>
    <property type="evidence" value="ECO:0007669"/>
    <property type="project" value="InterPro"/>
</dbReference>
<keyword evidence="3" id="KW-1185">Reference proteome</keyword>
<feature type="domain" description="Asparagine synthetase" evidence="1">
    <location>
        <begin position="242"/>
        <end position="304"/>
    </location>
</feature>
<evidence type="ECO:0000259" key="1">
    <source>
        <dbReference type="Pfam" id="PF00733"/>
    </source>
</evidence>
<gene>
    <name evidence="2" type="ORF">Pth03_36960</name>
</gene>
<dbReference type="RefSeq" id="WP_203945504.1">
    <property type="nucleotide sequence ID" value="NZ_BOOR01000025.1"/>
</dbReference>
<evidence type="ECO:0000313" key="2">
    <source>
        <dbReference type="EMBL" id="GII55307.1"/>
    </source>
</evidence>
<name>A0A8J3V108_9ACTN</name>
<evidence type="ECO:0000313" key="3">
    <source>
        <dbReference type="Proteomes" id="UP000605992"/>
    </source>
</evidence>
<dbReference type="Gene3D" id="3.40.50.620">
    <property type="entry name" value="HUPs"/>
    <property type="match status" value="1"/>
</dbReference>
<dbReference type="GO" id="GO:0004066">
    <property type="term" value="F:asparagine synthase (glutamine-hydrolyzing) activity"/>
    <property type="evidence" value="ECO:0007669"/>
    <property type="project" value="InterPro"/>
</dbReference>
<reference evidence="2" key="1">
    <citation type="submission" date="2021-01" db="EMBL/GenBank/DDBJ databases">
        <title>Whole genome shotgun sequence of Planotetraspora thailandica NBRC 104271.</title>
        <authorList>
            <person name="Komaki H."/>
            <person name="Tamura T."/>
        </authorList>
    </citation>
    <scope>NUCLEOTIDE SEQUENCE</scope>
    <source>
        <strain evidence="2">NBRC 104271</strain>
    </source>
</reference>
<sequence length="615" mass="65778">MRVYLAVTAKRPGTSLAPAIEIARRAIGRVLVAPDGDIAHDDWIMPGGDAALLAWTNEADSNPLPLIVADTGQALGIAGHLARPSDASALLAAPDFGAAVTSAGGCFCAFRVGGSGETAAATGLARACPVFHTETEHLHVVSNRALLAHLVARGGQGVMWDTQALAEMVGNGHFMSDGTPFSSVTALPPASCVTVKGGGHRLETIPLPDPRPAPTGERQKHAEIEELAQSLITAAEPLKSLSEPVHLTLTGGRDSRLLAALLHAAGIPFVTSTAGRDGDPDVDLARLVAAELGVEHQAYARKQSSDGAAELVDHPLVRAHNVIYATEGMISAYENVPPPGVYRSGARLGGHGGEILRGGFAHNQEKLDATAIRRRVEGMFTKGKDVLSDRADEHALALAKPWADGCVDIDSGLLTLDRLYVTHRVGRWHAASRSALLRASNPIPVYLDNRVVAAALALDPAWRRSEDVVFRLIEAFAPRLRNVPIEGKPWRFTTEDDKRLSLKERLRERLRNRTMPEAVRQASTGKPWNWRLDLSPELTNLLREKIIPGEAGPAAESISRISALQGRRDLLDGLPTQAQTAWHLYTVAVMLADGFADPTPPVLEQLKVTRPVPTA</sequence>
<protein>
    <recommendedName>
        <fullName evidence="1">Asparagine synthetase domain-containing protein</fullName>
    </recommendedName>
</protein>
<dbReference type="SUPFAM" id="SSF56235">
    <property type="entry name" value="N-terminal nucleophile aminohydrolases (Ntn hydrolases)"/>
    <property type="match status" value="1"/>
</dbReference>
<dbReference type="InterPro" id="IPR029055">
    <property type="entry name" value="Ntn_hydrolases_N"/>
</dbReference>
<dbReference type="AlphaFoldDB" id="A0A8J3V108"/>